<sequence>MVGLSISQILEVARKVIVIFEQRKLRCCLMGSVASYLYGVSRQPNDVDIVVLSTVYSQEALKEMLVHDDKQFQLVRSRNPRATYRVLWYRIPETYQRCKVDILIPGILNVPAVQYRYITSPKPHYLPLMPLIPQLLLKLQGWADHRVSHRSDMRAKQYIDVRDVDALLDIVCRKRLRIDDENSKWVPADMLEAATSTLERYVVVASPHTLGLWRALGFTIADGGSLSF</sequence>
<dbReference type="OrthoDB" id="3133286at2759"/>
<accession>A0A1Y2IDN7</accession>
<dbReference type="EMBL" id="KZ084129">
    <property type="protein sequence ID" value="OSC99235.1"/>
    <property type="molecule type" value="Genomic_DNA"/>
</dbReference>
<organism evidence="1 2">
    <name type="scientific">Trametes coccinea (strain BRFM310)</name>
    <name type="common">Pycnoporus coccineus</name>
    <dbReference type="NCBI Taxonomy" id="1353009"/>
    <lineage>
        <taxon>Eukaryota</taxon>
        <taxon>Fungi</taxon>
        <taxon>Dikarya</taxon>
        <taxon>Basidiomycota</taxon>
        <taxon>Agaricomycotina</taxon>
        <taxon>Agaricomycetes</taxon>
        <taxon>Polyporales</taxon>
        <taxon>Polyporaceae</taxon>
        <taxon>Trametes</taxon>
    </lineage>
</organism>
<dbReference type="Proteomes" id="UP000193067">
    <property type="component" value="Unassembled WGS sequence"/>
</dbReference>
<keyword evidence="2" id="KW-1185">Reference proteome</keyword>
<name>A0A1Y2IDN7_TRAC3</name>
<dbReference type="AlphaFoldDB" id="A0A1Y2IDN7"/>
<proteinExistence type="predicted"/>
<evidence type="ECO:0000313" key="1">
    <source>
        <dbReference type="EMBL" id="OSC99235.1"/>
    </source>
</evidence>
<dbReference type="InterPro" id="IPR043519">
    <property type="entry name" value="NT_sf"/>
</dbReference>
<dbReference type="Gene3D" id="3.30.460.40">
    <property type="match status" value="1"/>
</dbReference>
<reference evidence="1 2" key="1">
    <citation type="journal article" date="2015" name="Biotechnol. Biofuels">
        <title>Enhanced degradation of softwood versus hardwood by the white-rot fungus Pycnoporus coccineus.</title>
        <authorList>
            <person name="Couturier M."/>
            <person name="Navarro D."/>
            <person name="Chevret D."/>
            <person name="Henrissat B."/>
            <person name="Piumi F."/>
            <person name="Ruiz-Duenas F.J."/>
            <person name="Martinez A.T."/>
            <person name="Grigoriev I.V."/>
            <person name="Riley R."/>
            <person name="Lipzen A."/>
            <person name="Berrin J.G."/>
            <person name="Master E.R."/>
            <person name="Rosso M.N."/>
        </authorList>
    </citation>
    <scope>NUCLEOTIDE SEQUENCE [LARGE SCALE GENOMIC DNA]</scope>
    <source>
        <strain evidence="1 2">BRFM310</strain>
    </source>
</reference>
<dbReference type="SUPFAM" id="SSF81301">
    <property type="entry name" value="Nucleotidyltransferase"/>
    <property type="match status" value="1"/>
</dbReference>
<protein>
    <submittedName>
        <fullName evidence="1">Uncharacterized protein</fullName>
    </submittedName>
</protein>
<gene>
    <name evidence="1" type="ORF">PYCCODRAFT_1373451</name>
</gene>
<evidence type="ECO:0000313" key="2">
    <source>
        <dbReference type="Proteomes" id="UP000193067"/>
    </source>
</evidence>